<keyword evidence="2" id="KW-1185">Reference proteome</keyword>
<dbReference type="InterPro" id="IPR016181">
    <property type="entry name" value="Acyl_CoA_acyltransferase"/>
</dbReference>
<dbReference type="Proteomes" id="UP000250079">
    <property type="component" value="Chromosome"/>
</dbReference>
<dbReference type="Gene3D" id="3.40.630.30">
    <property type="match status" value="1"/>
</dbReference>
<name>A0A2Z2NNQ3_9GAMM</name>
<evidence type="ECO:0000313" key="1">
    <source>
        <dbReference type="EMBL" id="ASJ73102.1"/>
    </source>
</evidence>
<organism evidence="1 2">
    <name type="scientific">Granulosicoccus antarcticus IMCC3135</name>
    <dbReference type="NCBI Taxonomy" id="1192854"/>
    <lineage>
        <taxon>Bacteria</taxon>
        <taxon>Pseudomonadati</taxon>
        <taxon>Pseudomonadota</taxon>
        <taxon>Gammaproteobacteria</taxon>
        <taxon>Chromatiales</taxon>
        <taxon>Granulosicoccaceae</taxon>
        <taxon>Granulosicoccus</taxon>
    </lineage>
</organism>
<dbReference type="SUPFAM" id="SSF55729">
    <property type="entry name" value="Acyl-CoA N-acyltransferases (Nat)"/>
    <property type="match status" value="1"/>
</dbReference>
<sequence>MNNIQPLVQNSYYQQSSGNDRYRRVFRVEHDKIHEHFMRLDDVDRRTRFCGIVSDSYVLQYSAKPRSPNDIVLGAFVDGGLRGVCELIADNDRTWPTHAEIALSVESPWQNRGIGQWHSVKPSSLVSVSASACC</sequence>
<protein>
    <recommendedName>
        <fullName evidence="3">N-acetyltransferase domain-containing protein</fullName>
    </recommendedName>
</protein>
<evidence type="ECO:0008006" key="3">
    <source>
        <dbReference type="Google" id="ProtNLM"/>
    </source>
</evidence>
<gene>
    <name evidence="1" type="ORF">IMCC3135_15090</name>
</gene>
<dbReference type="KEGG" id="gai:IMCC3135_15090"/>
<proteinExistence type="predicted"/>
<reference evidence="1 2" key="1">
    <citation type="submission" date="2016-12" db="EMBL/GenBank/DDBJ databases">
        <authorList>
            <person name="Song W.-J."/>
            <person name="Kurnit D.M."/>
        </authorList>
    </citation>
    <scope>NUCLEOTIDE SEQUENCE [LARGE SCALE GENOMIC DNA]</scope>
    <source>
        <strain evidence="1 2">IMCC3135</strain>
    </source>
</reference>
<dbReference type="AlphaFoldDB" id="A0A2Z2NNQ3"/>
<evidence type="ECO:0000313" key="2">
    <source>
        <dbReference type="Proteomes" id="UP000250079"/>
    </source>
</evidence>
<dbReference type="EMBL" id="CP018632">
    <property type="protein sequence ID" value="ASJ73102.1"/>
    <property type="molecule type" value="Genomic_DNA"/>
</dbReference>
<accession>A0A2Z2NNQ3</accession>